<gene>
    <name evidence="25" type="ORF">PHYEVI_LOCUS3400</name>
</gene>
<evidence type="ECO:0000256" key="16">
    <source>
        <dbReference type="ARBA" id="ARBA00023242"/>
    </source>
</evidence>
<dbReference type="GO" id="GO:0040029">
    <property type="term" value="P:epigenetic regulation of gene expression"/>
    <property type="evidence" value="ECO:0007669"/>
    <property type="project" value="UniProtKB-ARBA"/>
</dbReference>
<feature type="compositionally biased region" description="Basic and acidic residues" evidence="20">
    <location>
        <begin position="386"/>
        <end position="396"/>
    </location>
</feature>
<feature type="compositionally biased region" description="Basic and acidic residues" evidence="20">
    <location>
        <begin position="1236"/>
        <end position="1278"/>
    </location>
</feature>
<feature type="region of interest" description="Disordered" evidence="20">
    <location>
        <begin position="2225"/>
        <end position="2316"/>
    </location>
</feature>
<dbReference type="Pfam" id="PF01853">
    <property type="entry name" value="MOZ_SAS"/>
    <property type="match status" value="1"/>
</dbReference>
<feature type="compositionally biased region" description="Basic and acidic residues" evidence="20">
    <location>
        <begin position="405"/>
        <end position="451"/>
    </location>
</feature>
<feature type="compositionally biased region" description="Low complexity" evidence="20">
    <location>
        <begin position="1279"/>
        <end position="1288"/>
    </location>
</feature>
<dbReference type="GO" id="GO:0006357">
    <property type="term" value="P:regulation of transcription by RNA polymerase II"/>
    <property type="evidence" value="ECO:0007669"/>
    <property type="project" value="TreeGrafter"/>
</dbReference>
<feature type="compositionally biased region" description="Polar residues" evidence="20">
    <location>
        <begin position="1631"/>
        <end position="1641"/>
    </location>
</feature>
<feature type="region of interest" description="Disordered" evidence="20">
    <location>
        <begin position="599"/>
        <end position="744"/>
    </location>
</feature>
<dbReference type="EC" id="2.3.1.48" evidence="3"/>
<feature type="compositionally biased region" description="Basic and acidic residues" evidence="20">
    <location>
        <begin position="1919"/>
        <end position="1936"/>
    </location>
</feature>
<accession>A0A9N9TMZ4</accession>
<dbReference type="GO" id="GO:0005634">
    <property type="term" value="C:nucleus"/>
    <property type="evidence" value="ECO:0007669"/>
    <property type="project" value="UniProtKB-SubCell"/>
</dbReference>
<dbReference type="GO" id="GO:0006334">
    <property type="term" value="P:nucleosome assembly"/>
    <property type="evidence" value="ECO:0007669"/>
    <property type="project" value="InterPro"/>
</dbReference>
<feature type="compositionally biased region" description="Basic and acidic residues" evidence="20">
    <location>
        <begin position="1382"/>
        <end position="1396"/>
    </location>
</feature>
<feature type="region of interest" description="Disordered" evidence="20">
    <location>
        <begin position="1779"/>
        <end position="1798"/>
    </location>
</feature>
<feature type="compositionally biased region" description="Basic residues" evidence="20">
    <location>
        <begin position="1317"/>
        <end position="1334"/>
    </location>
</feature>
<feature type="region of interest" description="Disordered" evidence="20">
    <location>
        <begin position="170"/>
        <end position="190"/>
    </location>
</feature>
<dbReference type="PANTHER" id="PTHR10615">
    <property type="entry name" value="HISTONE ACETYLTRANSFERASE"/>
    <property type="match status" value="1"/>
</dbReference>
<feature type="compositionally biased region" description="Basic and acidic residues" evidence="20">
    <location>
        <begin position="1835"/>
        <end position="1848"/>
    </location>
</feature>
<keyword evidence="11" id="KW-0862">Zinc</keyword>
<feature type="active site" description="Proton donor/acceptor" evidence="18">
    <location>
        <position position="983"/>
    </location>
</feature>
<dbReference type="InterPro" id="IPR002717">
    <property type="entry name" value="HAT_MYST-type"/>
</dbReference>
<dbReference type="FunFam" id="3.30.60.60:FF:000001">
    <property type="entry name" value="Histone acetyltransferase"/>
    <property type="match status" value="1"/>
</dbReference>
<dbReference type="FunFam" id="1.10.10.10:FF:000123">
    <property type="entry name" value="Histone acetyltransferase"/>
    <property type="match status" value="1"/>
</dbReference>
<evidence type="ECO:0000256" key="6">
    <source>
        <dbReference type="ARBA" id="ARBA00022553"/>
    </source>
</evidence>
<keyword evidence="14" id="KW-0007">Acetylation</keyword>
<evidence type="ECO:0000259" key="24">
    <source>
        <dbReference type="PROSITE" id="PS52014"/>
    </source>
</evidence>
<feature type="compositionally biased region" description="Low complexity" evidence="20">
    <location>
        <begin position="2425"/>
        <end position="2439"/>
    </location>
</feature>
<dbReference type="Gene3D" id="1.10.10.10">
    <property type="entry name" value="Winged helix-like DNA-binding domain superfamily/Winged helix DNA-binding domain"/>
    <property type="match status" value="2"/>
</dbReference>
<dbReference type="GO" id="GO:0070776">
    <property type="term" value="C:MOZ/MORF histone acetyltransferase complex"/>
    <property type="evidence" value="ECO:0007669"/>
    <property type="project" value="TreeGrafter"/>
</dbReference>
<feature type="compositionally biased region" description="Polar residues" evidence="20">
    <location>
        <begin position="2286"/>
        <end position="2303"/>
    </location>
</feature>
<feature type="compositionally biased region" description="Basic and acidic residues" evidence="20">
    <location>
        <begin position="2041"/>
        <end position="2066"/>
    </location>
</feature>
<feature type="compositionally biased region" description="Polar residues" evidence="20">
    <location>
        <begin position="2076"/>
        <end position="2090"/>
    </location>
</feature>
<evidence type="ECO:0000256" key="18">
    <source>
        <dbReference type="PIRSR" id="PIRSR602717-51"/>
    </source>
</evidence>
<feature type="compositionally biased region" description="Polar residues" evidence="20">
    <location>
        <begin position="1220"/>
        <end position="1235"/>
    </location>
</feature>
<evidence type="ECO:0000256" key="14">
    <source>
        <dbReference type="ARBA" id="ARBA00022990"/>
    </source>
</evidence>
<dbReference type="PROSITE" id="PS51726">
    <property type="entry name" value="MYST_HAT"/>
    <property type="match status" value="1"/>
</dbReference>
<feature type="domain" description="PHD-type" evidence="21">
    <location>
        <begin position="245"/>
        <end position="301"/>
    </location>
</feature>
<proteinExistence type="inferred from homology"/>
<keyword evidence="9" id="KW-0677">Repeat</keyword>
<dbReference type="OrthoDB" id="787137at2759"/>
<reference evidence="25" key="1">
    <citation type="submission" date="2022-01" db="EMBL/GenBank/DDBJ databases">
        <authorList>
            <person name="King R."/>
        </authorList>
    </citation>
    <scope>NUCLEOTIDE SEQUENCE</scope>
</reference>
<feature type="compositionally biased region" description="Pro residues" evidence="20">
    <location>
        <begin position="661"/>
        <end position="671"/>
    </location>
</feature>
<keyword evidence="4" id="KW-0678">Repressor</keyword>
<evidence type="ECO:0000256" key="11">
    <source>
        <dbReference type="ARBA" id="ARBA00022833"/>
    </source>
</evidence>
<feature type="compositionally biased region" description="Acidic residues" evidence="20">
    <location>
        <begin position="452"/>
        <end position="463"/>
    </location>
</feature>
<dbReference type="Pfam" id="PF21524">
    <property type="entry name" value="SAMD1_WH"/>
    <property type="match status" value="1"/>
</dbReference>
<dbReference type="GO" id="GO:0010484">
    <property type="term" value="F:histone H3 acetyltransferase activity"/>
    <property type="evidence" value="ECO:0007669"/>
    <property type="project" value="TreeGrafter"/>
</dbReference>
<keyword evidence="8" id="KW-0479">Metal-binding</keyword>
<feature type="region of interest" description="Disordered" evidence="20">
    <location>
        <begin position="329"/>
        <end position="546"/>
    </location>
</feature>
<dbReference type="InterPro" id="IPR050603">
    <property type="entry name" value="MYST_HAT"/>
</dbReference>
<evidence type="ECO:0000256" key="2">
    <source>
        <dbReference type="ARBA" id="ARBA00010107"/>
    </source>
</evidence>
<evidence type="ECO:0000256" key="10">
    <source>
        <dbReference type="ARBA" id="ARBA00022771"/>
    </source>
</evidence>
<feature type="domain" description="H15" evidence="22">
    <location>
        <begin position="89"/>
        <end position="161"/>
    </location>
</feature>
<keyword evidence="10 19" id="KW-0863">Zinc-finger</keyword>
<evidence type="ECO:0000256" key="1">
    <source>
        <dbReference type="ARBA" id="ARBA00004123"/>
    </source>
</evidence>
<dbReference type="GO" id="GO:0000786">
    <property type="term" value="C:nucleosome"/>
    <property type="evidence" value="ECO:0007669"/>
    <property type="project" value="InterPro"/>
</dbReference>
<comment type="catalytic activity">
    <reaction evidence="17">
        <text>L-lysyl-[protein] + acetyl-CoA = N(6)-acetyl-L-lysyl-[protein] + CoA + H(+)</text>
        <dbReference type="Rhea" id="RHEA:45948"/>
        <dbReference type="Rhea" id="RHEA-COMP:9752"/>
        <dbReference type="Rhea" id="RHEA-COMP:10731"/>
        <dbReference type="ChEBI" id="CHEBI:15378"/>
        <dbReference type="ChEBI" id="CHEBI:29969"/>
        <dbReference type="ChEBI" id="CHEBI:57287"/>
        <dbReference type="ChEBI" id="CHEBI:57288"/>
        <dbReference type="ChEBI" id="CHEBI:61930"/>
        <dbReference type="EC" id="2.3.1.48"/>
    </reaction>
</comment>
<evidence type="ECO:0000256" key="4">
    <source>
        <dbReference type="ARBA" id="ARBA00022491"/>
    </source>
</evidence>
<feature type="compositionally biased region" description="Basic and acidic residues" evidence="20">
    <location>
        <begin position="1441"/>
        <end position="1453"/>
    </location>
</feature>
<dbReference type="PROSITE" id="PS51504">
    <property type="entry name" value="H15"/>
    <property type="match status" value="1"/>
</dbReference>
<feature type="region of interest" description="Disordered" evidence="20">
    <location>
        <begin position="563"/>
        <end position="586"/>
    </location>
</feature>
<feature type="domain" description="SAMD1-like winged helix (WH)" evidence="24">
    <location>
        <begin position="4"/>
        <end position="80"/>
    </location>
</feature>
<feature type="compositionally biased region" description="Low complexity" evidence="20">
    <location>
        <begin position="2271"/>
        <end position="2282"/>
    </location>
</feature>
<feature type="compositionally biased region" description="Basic and acidic residues" evidence="20">
    <location>
        <begin position="1888"/>
        <end position="1912"/>
    </location>
</feature>
<evidence type="ECO:0000259" key="21">
    <source>
        <dbReference type="PROSITE" id="PS50016"/>
    </source>
</evidence>
<keyword evidence="16" id="KW-0539">Nucleus</keyword>
<name>A0A9N9TMZ4_PHYSR</name>
<feature type="compositionally biased region" description="Polar residues" evidence="20">
    <location>
        <begin position="340"/>
        <end position="349"/>
    </location>
</feature>
<keyword evidence="13" id="KW-0156">Chromatin regulator</keyword>
<comment type="similarity">
    <text evidence="2">Belongs to the MYST (SAS/MOZ) family.</text>
</comment>
<dbReference type="InterPro" id="IPR048589">
    <property type="entry name" value="SAMD1-like_WH"/>
</dbReference>
<dbReference type="InterPro" id="IPR040706">
    <property type="entry name" value="Zf-MYST"/>
</dbReference>
<feature type="region of interest" description="Disordered" evidence="20">
    <location>
        <begin position="2422"/>
        <end position="2455"/>
    </location>
</feature>
<feature type="compositionally biased region" description="Low complexity" evidence="20">
    <location>
        <begin position="1372"/>
        <end position="1381"/>
    </location>
</feature>
<dbReference type="FunFam" id="3.40.630.30:FF:000001">
    <property type="entry name" value="Histone acetyltransferase"/>
    <property type="match status" value="1"/>
</dbReference>
<dbReference type="Gene3D" id="3.30.60.60">
    <property type="entry name" value="N-acetyl transferase-like"/>
    <property type="match status" value="1"/>
</dbReference>
<feature type="compositionally biased region" description="Polar residues" evidence="20">
    <location>
        <begin position="2225"/>
        <end position="2257"/>
    </location>
</feature>
<dbReference type="SUPFAM" id="SSF55729">
    <property type="entry name" value="Acyl-CoA N-acyltransferases (Nat)"/>
    <property type="match status" value="1"/>
</dbReference>
<feature type="compositionally biased region" description="Basic and acidic residues" evidence="20">
    <location>
        <begin position="1347"/>
        <end position="1365"/>
    </location>
</feature>
<feature type="compositionally biased region" description="Acidic residues" evidence="20">
    <location>
        <begin position="1404"/>
        <end position="1419"/>
    </location>
</feature>
<evidence type="ECO:0000313" key="25">
    <source>
        <dbReference type="EMBL" id="CAG9856989.1"/>
    </source>
</evidence>
<feature type="compositionally biased region" description="Polar residues" evidence="20">
    <location>
        <begin position="679"/>
        <end position="695"/>
    </location>
</feature>
<feature type="region of interest" description="Disordered" evidence="20">
    <location>
        <begin position="1808"/>
        <end position="1936"/>
    </location>
</feature>
<feature type="region of interest" description="Disordered" evidence="20">
    <location>
        <begin position="1091"/>
        <end position="1467"/>
    </location>
</feature>
<dbReference type="Pfam" id="PF17772">
    <property type="entry name" value="zf-MYST"/>
    <property type="match status" value="1"/>
</dbReference>
<evidence type="ECO:0000256" key="12">
    <source>
        <dbReference type="ARBA" id="ARBA00022843"/>
    </source>
</evidence>
<feature type="compositionally biased region" description="Basic and acidic residues" evidence="20">
    <location>
        <begin position="621"/>
        <end position="643"/>
    </location>
</feature>
<dbReference type="GO" id="GO:0003712">
    <property type="term" value="F:transcription coregulator activity"/>
    <property type="evidence" value="ECO:0007669"/>
    <property type="project" value="TreeGrafter"/>
</dbReference>
<feature type="region of interest" description="Disordered" evidence="20">
    <location>
        <begin position="1620"/>
        <end position="1746"/>
    </location>
</feature>
<dbReference type="SUPFAM" id="SSF57903">
    <property type="entry name" value="FYVE/PHD zinc finger"/>
    <property type="match status" value="1"/>
</dbReference>
<sequence>MCEPDEVSQQVWSEWILEAIRKIRAQKQRPSVERICHAIRQHHNYHEDVIGEHLEQAVRAGTVLKVFNKGQSSYKDPGDLPNRSLKIEQGVDITKAVAKAVRELGERDGSSAKSIERHIRKSHSVEEKAEHDLKTAIQAAVQRALAKNIIIEQGKNYKYNYNYQNVGVKRKHDGTRKSSVPQEEPSPPKAPMPLPICSECLGTEAKNRKGAFEKLSACSECGSMVHLSCTSNEPELIALLLKGGKWFCEDCKTCDGCGNIGISMCLLCCCSCERKYHMGCLDPPAEKKPKCPWRCKHCLGHHDNVAKKMNKPGAGVRKKIDKVREKIKEKNLNRSKDAPQANQSVNNKTSNRKSRVPPIDESDKSDADATSKKIKEEPESQESDDTGDKMSKEKQKFFRSSAFNPEKKNTRGKNAKAEKCDKTDKAEAKNKRNAKANDIEKTKKPAKKVESEESSDDDSDDNSSSDSSSSCSGSDTDSSADKSDAKANLRNAKIPAAFDSKPEKTTTFGGITSDEDKPWGFAAAAASGAKHKDASKTSEQPTKTGENLFITVLKEEGFLNENVASPAKSEDSSVSDKSLKAPGFGQLKGLFDGLSHLFAAPSESRASRSTPNYNPNRRRLKDREDDNQSADSLERSKDVEPANDRAPSPVQVQAQVQVPSPKAPVAPPQPQQSPLKVESPTSMTPSNLVKTAVNSKQHEKRKLIKSEDQSDIVNSTPMKTEGESKSVKRKHNNTSSINSPALMPYQSNPPIIDIKNIHLAPGVTQKDVELFRDTREKAAASTAALLPLAAAQHREASSTPAPPSSGAEPRCPSAIEFGKYEIQTWYSSPFPQEYARLPKLFLCEFCLKYTKSKAVLERHQDKCTWRHPPATEIYRCEDISVFEVDGNVNKIYCQNLCLLAKLFLDHKTLYYDVEPFLFYVLTKNDKKGCHLVGYFSKEKHCVQKYNVSCIMTMPQYQRQGFGRFLIDFSFLLSKEEGQPGTPEKPLSDLGRVSYYAYWKSVVLEYLYSHRFDKLKLTDISKDTGMYCQDVSLALELLGFVKLVSTDDGAKPVISVDWRKVDEHMAKVKKSKNRIPIDYECLRWTPLVTQTASQSAEQKSDEDGTPKETANIIVPMPEKIIIETPAGVKMKRGKKRKISTTPPRSQKTKLPSNTSVEVNNVEIEITSSGRKRTRPSKFNETTFEAKPKPTETPNNKRKVASEKSIPKKKPKTDLIEETSKTPKSSVRGSNRITAKSTGEDSSKQKTPVNKERVLGERWSQRRVKKQLELKEKENNKAKQQEATTTTTTATEDEPPAIEELAKQPDESKPAEDANLPNKPKKNKKKRGWTKGKARGKSAAAKQITLPELIKKNSRKDSESESPSSEKSDEEAGPEAPVAVATTPDKEKSKARKEEKAKRASRISTEEDSSAEADDEMENDELPVPKDVSPAGKFKYSKATPPAKDKKDEKGDKFAHSPSYATTSESELEIDGQKIKTISRRDVFEPTGIAQIARIDDDGKEKVLECSKEDSLEANESGRKSTDMELEKFEESLKTNIIVPAPPTVIQCLDEEAPKTNQDTVIQTPLKCNNDGNTKAGQPPEVSIDVKERIPEPIPPADPSPVQVNPETAPVQVVDRFENEATPVKKPDEQIQPVVNPSDTTARTLPVDAPVQKFPEDPPVSKFPEDPPVRKHPEPTPPVQTQIPPPVQKLPDVPAQKYPDVPTQKFPDVPTLKYPDIPAQKFPDVPAQKFPDVPAQKFPDPKFPIGDVGVVNRSSEAQEVVQVDQKEDRKEQKAFVTNEFVQKSSNSLDKQAVHRSVDKTNEVYVQKFTDVQMQKPYEEVNPRKHSESVIQKQVRPPSERKPTIEQDQQKIQKPQIEKPPAPLPVPLQQPPPPPERLEYKHPVLQPVHVPSKDNKPLAHAHPDLKLYDHQEPKPKPSPKQEPYKTEGGRTAKHDDKRYHQKLHDEKALYDAQPKMHVDETFLANTMATENYMTQAQYHWQWERLWGNRYYDNKRDFQGYPHPMLHQFAPLEMLPKQPTCEKEKLPSKSHRYSSSQSGSSSSGKMKETAREKHCSPKKEEKKSKHEQDACAKGILNDPSKPSSCSYPQNSPKSSAPDRAEKSKERKDHNKLEELQPVKGGQAPPLSVGDVPPSLGVYTPDSTTNSVHSLHYGHCDMDVAHLNLESPASMAGDVNSVEIARPPSAVVPNAPPQTNYDCSVQHNMQQNMQNTAIAATSPTINHLASQTVAQPQLHQNTPSKRQVQQQRNRSNTPSSTKQHGISRSTPPGGGGGGSQQSQQARQRATPPCNPQQLQQMQASPTAQHSTMQHQHHGAQQLQPHLHHQVVHQGYQYQLGPSAVHQHVHPHAVISQANYIPLTVTTQTFPSGGGACVNIPPMTTVIQHGIGSQQNAAAAAGALNSIGGGANQKLASSPSCAVTTGSNFYIQANPHSHSSTPSPSQRGGQPTGGGGGAGGGNASSSIAKLQQLTNGLEMTPAPSCQIMTPPPATMTLTPPPTHLHATPPPPHQMVQNQAAARNLTPPSAIPANLQQQVLGYHKYYQTNMNVNQLGGAVTPPIGQNLGRPGRNSTNVAAMQHMQTYNMNSYPPMGGQQTAGAVTGYITNTGFINNQIPMQMMNMAQTQYQDPAALQRAQPAMYRTYGIMQPLNSTMRR</sequence>
<feature type="compositionally biased region" description="Basic and acidic residues" evidence="20">
    <location>
        <begin position="1789"/>
        <end position="1798"/>
    </location>
</feature>
<comment type="subcellular location">
    <subcellularLocation>
        <location evidence="1">Nucleus</location>
    </subcellularLocation>
</comment>
<dbReference type="PROSITE" id="PS50016">
    <property type="entry name" value="ZF_PHD_2"/>
    <property type="match status" value="1"/>
</dbReference>
<dbReference type="PANTHER" id="PTHR10615:SF217">
    <property type="entry name" value="HISTONE ACETYLTRANSFERASE"/>
    <property type="match status" value="1"/>
</dbReference>
<dbReference type="SMART" id="SM00249">
    <property type="entry name" value="PHD"/>
    <property type="match status" value="2"/>
</dbReference>
<evidence type="ECO:0000256" key="8">
    <source>
        <dbReference type="ARBA" id="ARBA00022723"/>
    </source>
</evidence>
<evidence type="ECO:0000256" key="17">
    <source>
        <dbReference type="ARBA" id="ARBA00048017"/>
    </source>
</evidence>
<feature type="compositionally biased region" description="Basic and acidic residues" evidence="20">
    <location>
        <begin position="1198"/>
        <end position="1219"/>
    </location>
</feature>
<feature type="domain" description="MYST-type HAT" evidence="23">
    <location>
        <begin position="807"/>
        <end position="1085"/>
    </location>
</feature>
<dbReference type="InterPro" id="IPR005818">
    <property type="entry name" value="Histone_H1/H5_H15"/>
</dbReference>
<feature type="compositionally biased region" description="Low complexity" evidence="20">
    <location>
        <begin position="464"/>
        <end position="477"/>
    </location>
</feature>
<evidence type="ECO:0000256" key="19">
    <source>
        <dbReference type="PROSITE-ProRule" id="PRU00146"/>
    </source>
</evidence>
<evidence type="ECO:0000259" key="23">
    <source>
        <dbReference type="PROSITE" id="PS51726"/>
    </source>
</evidence>
<dbReference type="SUPFAM" id="SSF46785">
    <property type="entry name" value="Winged helix' DNA-binding domain"/>
    <property type="match status" value="1"/>
</dbReference>
<feature type="region of interest" description="Disordered" evidence="20">
    <location>
        <begin position="108"/>
        <end position="127"/>
    </location>
</feature>
<dbReference type="EMBL" id="OU900106">
    <property type="protein sequence ID" value="CAG9856989.1"/>
    <property type="molecule type" value="Genomic_DNA"/>
</dbReference>
<evidence type="ECO:0000259" key="22">
    <source>
        <dbReference type="PROSITE" id="PS51504"/>
    </source>
</evidence>
<evidence type="ECO:0000256" key="15">
    <source>
        <dbReference type="ARBA" id="ARBA00023159"/>
    </source>
</evidence>
<dbReference type="PROSITE" id="PS52014">
    <property type="entry name" value="SAMD1_WH"/>
    <property type="match status" value="1"/>
</dbReference>
<dbReference type="InterPro" id="IPR036390">
    <property type="entry name" value="WH_DNA-bd_sf"/>
</dbReference>
<keyword evidence="7" id="KW-0808">Transferase</keyword>
<dbReference type="GO" id="GO:0008270">
    <property type="term" value="F:zinc ion binding"/>
    <property type="evidence" value="ECO:0007669"/>
    <property type="project" value="UniProtKB-KW"/>
</dbReference>
<evidence type="ECO:0000256" key="5">
    <source>
        <dbReference type="ARBA" id="ARBA00022499"/>
    </source>
</evidence>
<feature type="compositionally biased region" description="Low complexity" evidence="20">
    <location>
        <begin position="646"/>
        <end position="660"/>
    </location>
</feature>
<evidence type="ECO:0000256" key="20">
    <source>
        <dbReference type="SAM" id="MobiDB-lite"/>
    </source>
</evidence>
<feature type="compositionally biased region" description="Pro residues" evidence="20">
    <location>
        <begin position="1673"/>
        <end position="1686"/>
    </location>
</feature>
<feature type="compositionally biased region" description="Gly residues" evidence="20">
    <location>
        <begin position="2440"/>
        <end position="2452"/>
    </location>
</feature>
<dbReference type="Proteomes" id="UP001153712">
    <property type="component" value="Chromosome 13"/>
</dbReference>
<dbReference type="Gene3D" id="3.40.630.30">
    <property type="match status" value="1"/>
</dbReference>
<keyword evidence="6" id="KW-0597">Phosphoprotein</keyword>
<feature type="compositionally biased region" description="Basic residues" evidence="20">
    <location>
        <begin position="1128"/>
        <end position="1137"/>
    </location>
</feature>
<feature type="region of interest" description="Disordered" evidence="20">
    <location>
        <begin position="790"/>
        <end position="809"/>
    </location>
</feature>
<feature type="compositionally biased region" description="Basic and acidic residues" evidence="20">
    <location>
        <begin position="1661"/>
        <end position="1672"/>
    </location>
</feature>
<keyword evidence="5" id="KW-1017">Isopeptide bond</keyword>
<feature type="compositionally biased region" description="Basic and acidic residues" evidence="20">
    <location>
        <begin position="2092"/>
        <end position="2112"/>
    </location>
</feature>
<dbReference type="InterPro" id="IPR013083">
    <property type="entry name" value="Znf_RING/FYVE/PHD"/>
</dbReference>
<keyword evidence="15" id="KW-0010">Activator</keyword>
<feature type="compositionally biased region" description="Basic and acidic residues" evidence="20">
    <location>
        <begin position="361"/>
        <end position="378"/>
    </location>
</feature>
<feature type="compositionally biased region" description="Polar residues" evidence="20">
    <location>
        <begin position="733"/>
        <end position="744"/>
    </location>
</feature>
<feature type="compositionally biased region" description="Pro residues" evidence="20">
    <location>
        <begin position="1855"/>
        <end position="1872"/>
    </location>
</feature>
<dbReference type="InterPro" id="IPR001965">
    <property type="entry name" value="Znf_PHD"/>
</dbReference>
<keyword evidence="12" id="KW-0832">Ubl conjugation</keyword>
<feature type="region of interest" description="Disordered" evidence="20">
    <location>
        <begin position="2016"/>
        <end position="2138"/>
    </location>
</feature>
<dbReference type="Gene3D" id="3.30.40.10">
    <property type="entry name" value="Zinc/RING finger domain, C3HC4 (zinc finger)"/>
    <property type="match status" value="1"/>
</dbReference>
<protein>
    <recommendedName>
        <fullName evidence="3">histone acetyltransferase</fullName>
        <ecNumber evidence="3">2.3.1.48</ecNumber>
    </recommendedName>
</protein>
<dbReference type="InterPro" id="IPR036388">
    <property type="entry name" value="WH-like_DNA-bd_sf"/>
</dbReference>
<evidence type="ECO:0000256" key="13">
    <source>
        <dbReference type="ARBA" id="ARBA00022853"/>
    </source>
</evidence>
<evidence type="ECO:0000313" key="26">
    <source>
        <dbReference type="Proteomes" id="UP001153712"/>
    </source>
</evidence>
<dbReference type="InterPro" id="IPR019787">
    <property type="entry name" value="Znf_PHD-finger"/>
</dbReference>
<feature type="compositionally biased region" description="Low complexity" evidence="20">
    <location>
        <begin position="2029"/>
        <end position="2039"/>
    </location>
</feature>
<dbReference type="GO" id="GO:0003677">
    <property type="term" value="F:DNA binding"/>
    <property type="evidence" value="ECO:0007669"/>
    <property type="project" value="InterPro"/>
</dbReference>
<evidence type="ECO:0000256" key="3">
    <source>
        <dbReference type="ARBA" id="ARBA00013184"/>
    </source>
</evidence>
<feature type="compositionally biased region" description="Basic and acidic residues" evidence="20">
    <location>
        <begin position="1298"/>
        <end position="1310"/>
    </location>
</feature>
<evidence type="ECO:0000256" key="9">
    <source>
        <dbReference type="ARBA" id="ARBA00022737"/>
    </source>
</evidence>
<dbReference type="InterPro" id="IPR016181">
    <property type="entry name" value="Acyl_CoA_acyltransferase"/>
</dbReference>
<dbReference type="GO" id="GO:0003682">
    <property type="term" value="F:chromatin binding"/>
    <property type="evidence" value="ECO:0007669"/>
    <property type="project" value="TreeGrafter"/>
</dbReference>
<evidence type="ECO:0000256" key="7">
    <source>
        <dbReference type="ARBA" id="ARBA00022679"/>
    </source>
</evidence>
<keyword evidence="26" id="KW-1185">Reference proteome</keyword>
<dbReference type="InterPro" id="IPR011011">
    <property type="entry name" value="Znf_FYVE_PHD"/>
</dbReference>
<organism evidence="25 26">
    <name type="scientific">Phyllotreta striolata</name>
    <name type="common">Striped flea beetle</name>
    <name type="synonym">Crioceris striolata</name>
    <dbReference type="NCBI Taxonomy" id="444603"/>
    <lineage>
        <taxon>Eukaryota</taxon>
        <taxon>Metazoa</taxon>
        <taxon>Ecdysozoa</taxon>
        <taxon>Arthropoda</taxon>
        <taxon>Hexapoda</taxon>
        <taxon>Insecta</taxon>
        <taxon>Pterygota</taxon>
        <taxon>Neoptera</taxon>
        <taxon>Endopterygota</taxon>
        <taxon>Coleoptera</taxon>
        <taxon>Polyphaga</taxon>
        <taxon>Cucujiformia</taxon>
        <taxon>Chrysomeloidea</taxon>
        <taxon>Chrysomelidae</taxon>
        <taxon>Galerucinae</taxon>
        <taxon>Alticini</taxon>
        <taxon>Phyllotreta</taxon>
    </lineage>
</organism>
<feature type="compositionally biased region" description="Basic and acidic residues" evidence="20">
    <location>
        <begin position="1814"/>
        <end position="1825"/>
    </location>
</feature>
<feature type="compositionally biased region" description="Polar residues" evidence="20">
    <location>
        <begin position="1138"/>
        <end position="1157"/>
    </location>
</feature>